<reference evidence="2 3" key="1">
    <citation type="journal article" date="2014" name="Nat. Commun.">
        <title>Molecular traces of alternative social organization in a termite genome.</title>
        <authorList>
            <person name="Terrapon N."/>
            <person name="Li C."/>
            <person name="Robertson H.M."/>
            <person name="Ji L."/>
            <person name="Meng X."/>
            <person name="Booth W."/>
            <person name="Chen Z."/>
            <person name="Childers C.P."/>
            <person name="Glastad K.M."/>
            <person name="Gokhale K."/>
            <person name="Gowin J."/>
            <person name="Gronenberg W."/>
            <person name="Hermansen R.A."/>
            <person name="Hu H."/>
            <person name="Hunt B.G."/>
            <person name="Huylmans A.K."/>
            <person name="Khalil S.M."/>
            <person name="Mitchell R.D."/>
            <person name="Munoz-Torres M.C."/>
            <person name="Mustard J.A."/>
            <person name="Pan H."/>
            <person name="Reese J.T."/>
            <person name="Scharf M.E."/>
            <person name="Sun F."/>
            <person name="Vogel H."/>
            <person name="Xiao J."/>
            <person name="Yang W."/>
            <person name="Yang Z."/>
            <person name="Yang Z."/>
            <person name="Zhou J."/>
            <person name="Zhu J."/>
            <person name="Brent C.S."/>
            <person name="Elsik C.G."/>
            <person name="Goodisman M.A."/>
            <person name="Liberles D.A."/>
            <person name="Roe R.M."/>
            <person name="Vargo E.L."/>
            <person name="Vilcinskas A."/>
            <person name="Wang J."/>
            <person name="Bornberg-Bauer E."/>
            <person name="Korb J."/>
            <person name="Zhang G."/>
            <person name="Liebig J."/>
        </authorList>
    </citation>
    <scope>NUCLEOTIDE SEQUENCE [LARGE SCALE GENOMIC DNA]</scope>
    <source>
        <tissue evidence="2">Whole organism</tissue>
    </source>
</reference>
<name>A0A067QLU2_ZOONE</name>
<dbReference type="EMBL" id="KK853171">
    <property type="protein sequence ID" value="KDR10313.1"/>
    <property type="molecule type" value="Genomic_DNA"/>
</dbReference>
<sequence>MEGQRQLPTRFLHKVLEEIVEEAGLANTRIEIESGSSRGDNYLSVIYRVKVSGQRANAGCELKQDGVNFIFKCLPESKVRREEMKTSNYFNNEANFYNKVLPEFLSLQRERGVPVQDTFCCTAKCYRALNTDTTKDIKGAEEVLVLEDMQQQGYMMLDRYTGLDVTHCQLVLDQLAKLHAFSFAMRDQKPEQFNGLKDSVSETLYEETRLKGLQEYVASLEPLIDEALMTRVPGVSKYKQRASDFIHNYYNTMLKCVDGAEAEPYAVICHGDCWNNNYLFKYGKDDSKPTGVILLDFQLSRYSSPVLDLSYFIASCTDHALRCEHYDLLLARYYDSLARFIRLLGSDPQKLFPQDVFQVKLDTNFGKTSRSFSLMNEFTMTEKNVPCTGNRSTTVLYKMNVNCNMKIKKRNKEM</sequence>
<dbReference type="PANTHER" id="PTHR11012:SF30">
    <property type="entry name" value="PROTEIN KINASE-LIKE DOMAIN-CONTAINING"/>
    <property type="match status" value="1"/>
</dbReference>
<feature type="domain" description="CHK kinase-like" evidence="1">
    <location>
        <begin position="144"/>
        <end position="343"/>
    </location>
</feature>
<dbReference type="Pfam" id="PF02958">
    <property type="entry name" value="EcKL"/>
    <property type="match status" value="1"/>
</dbReference>
<gene>
    <name evidence="2" type="ORF">L798_14996</name>
</gene>
<evidence type="ECO:0000259" key="1">
    <source>
        <dbReference type="SMART" id="SM00587"/>
    </source>
</evidence>
<dbReference type="OMA" id="NEMARYQ"/>
<dbReference type="SMART" id="SM00587">
    <property type="entry name" value="CHK"/>
    <property type="match status" value="1"/>
</dbReference>
<dbReference type="InterPro" id="IPR011009">
    <property type="entry name" value="Kinase-like_dom_sf"/>
</dbReference>
<organism evidence="2 3">
    <name type="scientific">Zootermopsis nevadensis</name>
    <name type="common">Dampwood termite</name>
    <dbReference type="NCBI Taxonomy" id="136037"/>
    <lineage>
        <taxon>Eukaryota</taxon>
        <taxon>Metazoa</taxon>
        <taxon>Ecdysozoa</taxon>
        <taxon>Arthropoda</taxon>
        <taxon>Hexapoda</taxon>
        <taxon>Insecta</taxon>
        <taxon>Pterygota</taxon>
        <taxon>Neoptera</taxon>
        <taxon>Polyneoptera</taxon>
        <taxon>Dictyoptera</taxon>
        <taxon>Blattodea</taxon>
        <taxon>Blattoidea</taxon>
        <taxon>Termitoidae</taxon>
        <taxon>Termopsidae</taxon>
        <taxon>Zootermopsis</taxon>
    </lineage>
</organism>
<dbReference type="STRING" id="136037.A0A067QLU2"/>
<dbReference type="PANTHER" id="PTHR11012">
    <property type="entry name" value="PROTEIN KINASE-LIKE DOMAIN-CONTAINING"/>
    <property type="match status" value="1"/>
</dbReference>
<dbReference type="Proteomes" id="UP000027135">
    <property type="component" value="Unassembled WGS sequence"/>
</dbReference>
<proteinExistence type="predicted"/>
<evidence type="ECO:0000313" key="3">
    <source>
        <dbReference type="Proteomes" id="UP000027135"/>
    </source>
</evidence>
<dbReference type="InterPro" id="IPR015897">
    <property type="entry name" value="CHK_kinase-like"/>
</dbReference>
<dbReference type="InParanoid" id="A0A067QLU2"/>
<keyword evidence="3" id="KW-1185">Reference proteome</keyword>
<protein>
    <recommendedName>
        <fullName evidence="1">CHK kinase-like domain-containing protein</fullName>
    </recommendedName>
</protein>
<evidence type="ECO:0000313" key="2">
    <source>
        <dbReference type="EMBL" id="KDR10313.1"/>
    </source>
</evidence>
<dbReference type="InterPro" id="IPR004119">
    <property type="entry name" value="EcKL"/>
</dbReference>
<dbReference type="Gene3D" id="3.90.1200.10">
    <property type="match status" value="1"/>
</dbReference>
<dbReference type="eggNOG" id="ENOG502RXUB">
    <property type="taxonomic scope" value="Eukaryota"/>
</dbReference>
<dbReference type="SUPFAM" id="SSF56112">
    <property type="entry name" value="Protein kinase-like (PK-like)"/>
    <property type="match status" value="1"/>
</dbReference>
<dbReference type="AlphaFoldDB" id="A0A067QLU2"/>
<accession>A0A067QLU2</accession>